<keyword evidence="2" id="KW-1185">Reference proteome</keyword>
<accession>A0ACA9NGQ1</accession>
<dbReference type="Proteomes" id="UP000789702">
    <property type="component" value="Unassembled WGS sequence"/>
</dbReference>
<evidence type="ECO:0000313" key="1">
    <source>
        <dbReference type="EMBL" id="CAG8656396.1"/>
    </source>
</evidence>
<proteinExistence type="predicted"/>
<protein>
    <submittedName>
        <fullName evidence="1">14571_t:CDS:1</fullName>
    </submittedName>
</protein>
<comment type="caution">
    <text evidence="1">The sequence shown here is derived from an EMBL/GenBank/DDBJ whole genome shotgun (WGS) entry which is preliminary data.</text>
</comment>
<organism evidence="1 2">
    <name type="scientific">Dentiscutata heterogama</name>
    <dbReference type="NCBI Taxonomy" id="1316150"/>
    <lineage>
        <taxon>Eukaryota</taxon>
        <taxon>Fungi</taxon>
        <taxon>Fungi incertae sedis</taxon>
        <taxon>Mucoromycota</taxon>
        <taxon>Glomeromycotina</taxon>
        <taxon>Glomeromycetes</taxon>
        <taxon>Diversisporales</taxon>
        <taxon>Gigasporaceae</taxon>
        <taxon>Dentiscutata</taxon>
    </lineage>
</organism>
<reference evidence="1" key="1">
    <citation type="submission" date="2021-06" db="EMBL/GenBank/DDBJ databases">
        <authorList>
            <person name="Kallberg Y."/>
            <person name="Tangrot J."/>
            <person name="Rosling A."/>
        </authorList>
    </citation>
    <scope>NUCLEOTIDE SEQUENCE</scope>
    <source>
        <strain evidence="1">IL203A</strain>
    </source>
</reference>
<sequence>MSNLISVGVIQAIFNPKSSKKPEKPVFQVAKVAQSDYSSLRPQRLKVAFNDGIELVQGIIPVKLVEKVSRDIKQGQLL</sequence>
<dbReference type="EMBL" id="CAJVPU010016928">
    <property type="protein sequence ID" value="CAG8656396.1"/>
    <property type="molecule type" value="Genomic_DNA"/>
</dbReference>
<name>A0ACA9NGQ1_9GLOM</name>
<feature type="non-terminal residue" evidence="1">
    <location>
        <position position="78"/>
    </location>
</feature>
<gene>
    <name evidence="1" type="ORF">DHETER_LOCUS9544</name>
</gene>
<evidence type="ECO:0000313" key="2">
    <source>
        <dbReference type="Proteomes" id="UP000789702"/>
    </source>
</evidence>